<keyword evidence="2" id="KW-0460">Magnesium</keyword>
<dbReference type="Pfam" id="PF01933">
    <property type="entry name" value="CofD"/>
    <property type="match status" value="1"/>
</dbReference>
<keyword evidence="1 3" id="KW-0808">Transferase</keyword>
<dbReference type="InterPro" id="IPR010115">
    <property type="entry name" value="FbiA/CofD"/>
</dbReference>
<sequence>MHITVLAATSADVELILALRDAEPDHSVTVVANTASDLTVHGLRSCPDLDALMYAMPSAVRTTDSGAVHRELTGYGVDGLWYELTDREMATLILRTRLLGLGYSLSQVTQALSARWNPPYALLPLSDDPIETHVVLADDGAERPAVAVHVQQWLSGGRQQQPQRLAFSGLDTATTAPGVLDAIRKSDIVILSQRGDPELTLVPALQLPGVKEALRGTRGLVLGLAGDKTWHSPGKATADELVAEWSAERNPPALASWILAHPVKTNQVPAKQQLWPGPDELGRG</sequence>
<evidence type="ECO:0000313" key="4">
    <source>
        <dbReference type="Proteomes" id="UP001209083"/>
    </source>
</evidence>
<reference evidence="3 4" key="1">
    <citation type="submission" date="2023-05" db="EMBL/GenBank/DDBJ databases">
        <title>Lithophilousrod everest ZFBP1038 complete genpme.</title>
        <authorList>
            <person name="Tian M."/>
        </authorList>
    </citation>
    <scope>NUCLEOTIDE SEQUENCE [LARGE SCALE GENOMIC DNA]</scope>
    <source>
        <strain evidence="3 4">ZFBP1038</strain>
    </source>
</reference>
<name>A0ABY8QP35_9MICO</name>
<evidence type="ECO:0000313" key="3">
    <source>
        <dbReference type="EMBL" id="WGW10710.1"/>
    </source>
</evidence>
<gene>
    <name evidence="3" type="ORF">LWF01_11270</name>
</gene>
<dbReference type="InterPro" id="IPR038136">
    <property type="entry name" value="CofD-like_dom_sf"/>
</dbReference>
<dbReference type="Proteomes" id="UP001209083">
    <property type="component" value="Chromosome"/>
</dbReference>
<dbReference type="PANTHER" id="PTHR43007:SF1">
    <property type="entry name" value="2-PHOSPHO-L-LACTATE TRANSFERASE"/>
    <property type="match status" value="1"/>
</dbReference>
<dbReference type="RefSeq" id="WP_349637491.1">
    <property type="nucleotide sequence ID" value="NZ_CP090958.1"/>
</dbReference>
<dbReference type="Gene3D" id="3.40.50.10680">
    <property type="entry name" value="CofD-like domains"/>
    <property type="match status" value="1"/>
</dbReference>
<evidence type="ECO:0000256" key="1">
    <source>
        <dbReference type="ARBA" id="ARBA00022679"/>
    </source>
</evidence>
<dbReference type="GO" id="GO:0016740">
    <property type="term" value="F:transferase activity"/>
    <property type="evidence" value="ECO:0007669"/>
    <property type="project" value="UniProtKB-KW"/>
</dbReference>
<proteinExistence type="predicted"/>
<keyword evidence="4" id="KW-1185">Reference proteome</keyword>
<dbReference type="EMBL" id="CP090958">
    <property type="protein sequence ID" value="WGW10710.1"/>
    <property type="molecule type" value="Genomic_DNA"/>
</dbReference>
<protein>
    <submittedName>
        <fullName evidence="3">2-phospho-L-lactate transferase CofD family protein</fullName>
    </submittedName>
</protein>
<accession>A0ABY8QP35</accession>
<dbReference type="SUPFAM" id="SSF142338">
    <property type="entry name" value="CofD-like"/>
    <property type="match status" value="1"/>
</dbReference>
<organism evidence="3 4">
    <name type="scientific">Saxibacter everestensis</name>
    <dbReference type="NCBI Taxonomy" id="2909229"/>
    <lineage>
        <taxon>Bacteria</taxon>
        <taxon>Bacillati</taxon>
        <taxon>Actinomycetota</taxon>
        <taxon>Actinomycetes</taxon>
        <taxon>Micrococcales</taxon>
        <taxon>Brevibacteriaceae</taxon>
        <taxon>Saxibacter</taxon>
    </lineage>
</organism>
<dbReference type="InterPro" id="IPR002882">
    <property type="entry name" value="CofD"/>
</dbReference>
<dbReference type="PANTHER" id="PTHR43007">
    <property type="entry name" value="2-PHOSPHO-L-LACTATE TRANSFERASE"/>
    <property type="match status" value="1"/>
</dbReference>
<evidence type="ECO:0000256" key="2">
    <source>
        <dbReference type="ARBA" id="ARBA00022842"/>
    </source>
</evidence>